<dbReference type="PROSITE" id="PS50262">
    <property type="entry name" value="G_PROTEIN_RECEP_F1_2"/>
    <property type="match status" value="1"/>
</dbReference>
<organism evidence="15 16">
    <name type="scientific">Pelobates cultripes</name>
    <name type="common">Western spadefoot toad</name>
    <dbReference type="NCBI Taxonomy" id="61616"/>
    <lineage>
        <taxon>Eukaryota</taxon>
        <taxon>Metazoa</taxon>
        <taxon>Chordata</taxon>
        <taxon>Craniata</taxon>
        <taxon>Vertebrata</taxon>
        <taxon>Euteleostomi</taxon>
        <taxon>Amphibia</taxon>
        <taxon>Batrachia</taxon>
        <taxon>Anura</taxon>
        <taxon>Pelobatoidea</taxon>
        <taxon>Pelobatidae</taxon>
        <taxon>Pelobates</taxon>
    </lineage>
</organism>
<protein>
    <submittedName>
        <fullName evidence="15">Olfactory receptor 11A1</fullName>
    </submittedName>
</protein>
<evidence type="ECO:0000313" key="16">
    <source>
        <dbReference type="Proteomes" id="UP001295444"/>
    </source>
</evidence>
<dbReference type="EMBL" id="OW240916">
    <property type="protein sequence ID" value="CAH2294766.1"/>
    <property type="molecule type" value="Genomic_DNA"/>
</dbReference>
<dbReference type="PANTHER" id="PTHR24242">
    <property type="entry name" value="G-PROTEIN COUPLED RECEPTOR"/>
    <property type="match status" value="1"/>
</dbReference>
<keyword evidence="7" id="KW-0297">G-protein coupled receptor</keyword>
<evidence type="ECO:0000256" key="2">
    <source>
        <dbReference type="ARBA" id="ARBA00022475"/>
    </source>
</evidence>
<sequence length="167" mass="18735">LCIKMAIWCWAAGFGFMFTLVVMVGKLRFCGPKYIDHFMCDFSPLITLSCSDTSTAQIQSFILAVIVVLLPFMIIIVSYMFILGTIFSISSVIRRQKVFSTCSSHLMVVSMYYGTLLALYLAPSKGQSTNVNKILSLLYTVVTPLFNPIIYGLRKHDPQAANHKLKK</sequence>
<evidence type="ECO:0000256" key="12">
    <source>
        <dbReference type="ARBA" id="ARBA00023224"/>
    </source>
</evidence>
<dbReference type="Proteomes" id="UP001295444">
    <property type="component" value="Chromosome 05"/>
</dbReference>
<evidence type="ECO:0000256" key="1">
    <source>
        <dbReference type="ARBA" id="ARBA00004651"/>
    </source>
</evidence>
<evidence type="ECO:0000256" key="11">
    <source>
        <dbReference type="ARBA" id="ARBA00023180"/>
    </source>
</evidence>
<keyword evidence="11" id="KW-0325">Glycoprotein</keyword>
<dbReference type="PANTHER" id="PTHR24242:SF253">
    <property type="entry name" value="OLFACTORY RECEPTOR-RELATED"/>
    <property type="match status" value="1"/>
</dbReference>
<dbReference type="InterPro" id="IPR017452">
    <property type="entry name" value="GPCR_Rhodpsn_7TM"/>
</dbReference>
<name>A0AAD1S969_PELCU</name>
<feature type="transmembrane region" description="Helical" evidence="13">
    <location>
        <begin position="7"/>
        <end position="29"/>
    </location>
</feature>
<dbReference type="Pfam" id="PF13853">
    <property type="entry name" value="7tm_4"/>
    <property type="match status" value="1"/>
</dbReference>
<evidence type="ECO:0000256" key="10">
    <source>
        <dbReference type="ARBA" id="ARBA00023170"/>
    </source>
</evidence>
<dbReference type="GO" id="GO:0004930">
    <property type="term" value="F:G protein-coupled receptor activity"/>
    <property type="evidence" value="ECO:0007669"/>
    <property type="project" value="UniProtKB-KW"/>
</dbReference>
<proteinExistence type="predicted"/>
<evidence type="ECO:0000256" key="13">
    <source>
        <dbReference type="SAM" id="Phobius"/>
    </source>
</evidence>
<dbReference type="InterPro" id="IPR050939">
    <property type="entry name" value="Olfactory_GPCR1"/>
</dbReference>
<keyword evidence="2" id="KW-1003">Cell membrane</keyword>
<reference evidence="15" key="1">
    <citation type="submission" date="2022-03" db="EMBL/GenBank/DDBJ databases">
        <authorList>
            <person name="Alioto T."/>
            <person name="Alioto T."/>
            <person name="Gomez Garrido J."/>
        </authorList>
    </citation>
    <scope>NUCLEOTIDE SEQUENCE</scope>
</reference>
<dbReference type="InterPro" id="IPR000725">
    <property type="entry name" value="Olfact_rcpt"/>
</dbReference>
<accession>A0AAD1S969</accession>
<dbReference type="AlphaFoldDB" id="A0AAD1S969"/>
<evidence type="ECO:0000256" key="5">
    <source>
        <dbReference type="ARBA" id="ARBA00022725"/>
    </source>
</evidence>
<evidence type="ECO:0000256" key="6">
    <source>
        <dbReference type="ARBA" id="ARBA00022989"/>
    </source>
</evidence>
<keyword evidence="8 13" id="KW-0472">Membrane</keyword>
<evidence type="ECO:0000256" key="3">
    <source>
        <dbReference type="ARBA" id="ARBA00022606"/>
    </source>
</evidence>
<dbReference type="Gene3D" id="1.20.1070.10">
    <property type="entry name" value="Rhodopsin 7-helix transmembrane proteins"/>
    <property type="match status" value="1"/>
</dbReference>
<keyword evidence="9" id="KW-1015">Disulfide bond</keyword>
<evidence type="ECO:0000256" key="8">
    <source>
        <dbReference type="ARBA" id="ARBA00023136"/>
    </source>
</evidence>
<keyword evidence="3" id="KW-0716">Sensory transduction</keyword>
<keyword evidence="5" id="KW-0552">Olfaction</keyword>
<feature type="transmembrane region" description="Helical" evidence="13">
    <location>
        <begin position="98"/>
        <end position="122"/>
    </location>
</feature>
<keyword evidence="10 15" id="KW-0675">Receptor</keyword>
<evidence type="ECO:0000259" key="14">
    <source>
        <dbReference type="PROSITE" id="PS50262"/>
    </source>
</evidence>
<dbReference type="PRINTS" id="PR00245">
    <property type="entry name" value="OLFACTORYR"/>
</dbReference>
<comment type="subcellular location">
    <subcellularLocation>
        <location evidence="1">Cell membrane</location>
        <topology evidence="1">Multi-pass membrane protein</topology>
    </subcellularLocation>
</comment>
<evidence type="ECO:0000256" key="4">
    <source>
        <dbReference type="ARBA" id="ARBA00022692"/>
    </source>
</evidence>
<feature type="transmembrane region" description="Helical" evidence="13">
    <location>
        <begin position="134"/>
        <end position="153"/>
    </location>
</feature>
<dbReference type="GO" id="GO:0005886">
    <property type="term" value="C:plasma membrane"/>
    <property type="evidence" value="ECO:0007669"/>
    <property type="project" value="UniProtKB-SubCell"/>
</dbReference>
<evidence type="ECO:0000256" key="9">
    <source>
        <dbReference type="ARBA" id="ARBA00023157"/>
    </source>
</evidence>
<dbReference type="GO" id="GO:0004984">
    <property type="term" value="F:olfactory receptor activity"/>
    <property type="evidence" value="ECO:0007669"/>
    <property type="project" value="InterPro"/>
</dbReference>
<keyword evidence="4 13" id="KW-0812">Transmembrane</keyword>
<feature type="non-terminal residue" evidence="15">
    <location>
        <position position="167"/>
    </location>
</feature>
<keyword evidence="6 13" id="KW-1133">Transmembrane helix</keyword>
<evidence type="ECO:0000256" key="7">
    <source>
        <dbReference type="ARBA" id="ARBA00023040"/>
    </source>
</evidence>
<feature type="transmembrane region" description="Helical" evidence="13">
    <location>
        <begin position="61"/>
        <end position="86"/>
    </location>
</feature>
<feature type="non-terminal residue" evidence="15">
    <location>
        <position position="1"/>
    </location>
</feature>
<gene>
    <name evidence="15" type="ORF">PECUL_23A054016</name>
</gene>
<keyword evidence="12" id="KW-0807">Transducer</keyword>
<evidence type="ECO:0000313" key="15">
    <source>
        <dbReference type="EMBL" id="CAH2294766.1"/>
    </source>
</evidence>
<feature type="domain" description="G-protein coupled receptors family 1 profile" evidence="14">
    <location>
        <begin position="1"/>
        <end position="151"/>
    </location>
</feature>
<keyword evidence="16" id="KW-1185">Reference proteome</keyword>
<dbReference type="SUPFAM" id="SSF81321">
    <property type="entry name" value="Family A G protein-coupled receptor-like"/>
    <property type="match status" value="1"/>
</dbReference>